<dbReference type="InterPro" id="IPR036866">
    <property type="entry name" value="RibonucZ/Hydroxyglut_hydro"/>
</dbReference>
<dbReference type="AlphaFoldDB" id="A0A4D6WXN5"/>
<geneLocation type="plastid" evidence="1"/>
<name>A0A4D6WXN5_9FLOR</name>
<reference evidence="1" key="1">
    <citation type="journal article" date="2019" name="Mol. Phylogenet. Evol.">
        <title>Morphological evolution and classification of the red algal order Ceramiales inferred using plastid phylogenomics.</title>
        <authorList>
            <person name="Diaz-Tapia P."/>
            <person name="Pasella M.M."/>
            <person name="Verbruggen H."/>
            <person name="Maggs C.A."/>
        </authorList>
    </citation>
    <scope>NUCLEOTIDE SEQUENCE</scope>
    <source>
        <strain evidence="1">PD2951</strain>
    </source>
</reference>
<organism evidence="1">
    <name type="scientific">Spermothamnion repens</name>
    <dbReference type="NCBI Taxonomy" id="31383"/>
    <lineage>
        <taxon>Eukaryota</taxon>
        <taxon>Rhodophyta</taxon>
        <taxon>Florideophyceae</taxon>
        <taxon>Rhodymeniophycidae</taxon>
        <taxon>Ceramiales</taxon>
        <taxon>Ceramiaceae</taxon>
        <taxon>Spermothamnion</taxon>
    </lineage>
</organism>
<dbReference type="PANTHER" id="PTHR46018">
    <property type="entry name" value="ZINC PHOSPHODIESTERASE ELAC PROTEIN 1"/>
    <property type="match status" value="1"/>
</dbReference>
<keyword evidence="1" id="KW-0934">Plastid</keyword>
<dbReference type="PANTHER" id="PTHR46018:SF2">
    <property type="entry name" value="ZINC PHOSPHODIESTERASE ELAC PROTEIN 1"/>
    <property type="match status" value="1"/>
</dbReference>
<accession>A0A4D6WXN5</accession>
<proteinExistence type="predicted"/>
<dbReference type="EMBL" id="MK814735">
    <property type="protein sequence ID" value="QCI08524.1"/>
    <property type="molecule type" value="Genomic_DNA"/>
</dbReference>
<sequence length="222" mass="25945">MKIIDIKKYAIHNNHSFILKLSHSRDIILFNCSESLQSYFIFRQIKMNNISKIIITDLHINNISGLFGLLSSLNSIGRIKDLHIYGPKGLDAYIDLGKKYSHTNFKYLLYIHTLKNGLVINHFKYRIYALVNINRFDFVIIISEVPGKFRIQKASNQYLFPGPLYRNLKKGSTFILPDGLVLEGYKFTLVNHMGSKFTFVLNNYYSRKYLEKTIQSMILLYE</sequence>
<dbReference type="GO" id="GO:0042781">
    <property type="term" value="F:3'-tRNA processing endoribonuclease activity"/>
    <property type="evidence" value="ECO:0007669"/>
    <property type="project" value="TreeGrafter"/>
</dbReference>
<reference evidence="1" key="2">
    <citation type="submission" date="2019-04" db="EMBL/GenBank/DDBJ databases">
        <authorList>
            <person name="Pasella M."/>
        </authorList>
    </citation>
    <scope>NUCLEOTIDE SEQUENCE</scope>
    <source>
        <strain evidence="1">PD2951</strain>
    </source>
</reference>
<evidence type="ECO:0000313" key="1">
    <source>
        <dbReference type="EMBL" id="QCI08524.1"/>
    </source>
</evidence>
<gene>
    <name evidence="1" type="primary">rnz</name>
</gene>
<dbReference type="Gene3D" id="3.60.15.10">
    <property type="entry name" value="Ribonuclease Z/Hydroxyacylglutathione hydrolase-like"/>
    <property type="match status" value="1"/>
</dbReference>
<protein>
    <submittedName>
        <fullName evidence="1">Ribonuclease Z</fullName>
    </submittedName>
</protein>
<dbReference type="SUPFAM" id="SSF56281">
    <property type="entry name" value="Metallo-hydrolase/oxidoreductase"/>
    <property type="match status" value="1"/>
</dbReference>